<reference evidence="4" key="1">
    <citation type="journal article" date="2019" name="Int. J. Syst. Evol. Microbiol.">
        <title>The Global Catalogue of Microorganisms (GCM) 10K type strain sequencing project: providing services to taxonomists for standard genome sequencing and annotation.</title>
        <authorList>
            <consortium name="The Broad Institute Genomics Platform"/>
            <consortium name="The Broad Institute Genome Sequencing Center for Infectious Disease"/>
            <person name="Wu L."/>
            <person name="Ma J."/>
        </authorList>
    </citation>
    <scope>NUCLEOTIDE SEQUENCE [LARGE SCALE GENOMIC DNA]</scope>
    <source>
        <strain evidence="4">JCM 17919</strain>
    </source>
</reference>
<dbReference type="Pfam" id="PF13360">
    <property type="entry name" value="PQQ_2"/>
    <property type="match status" value="2"/>
</dbReference>
<dbReference type="InterPro" id="IPR015943">
    <property type="entry name" value="WD40/YVTN_repeat-like_dom_sf"/>
</dbReference>
<dbReference type="InterPro" id="IPR018391">
    <property type="entry name" value="PQQ_b-propeller_rpt"/>
</dbReference>
<organism evidence="3 4">
    <name type="scientific">Flaviaesturariibacter amylovorans</name>
    <dbReference type="NCBI Taxonomy" id="1084520"/>
    <lineage>
        <taxon>Bacteria</taxon>
        <taxon>Pseudomonadati</taxon>
        <taxon>Bacteroidota</taxon>
        <taxon>Chitinophagia</taxon>
        <taxon>Chitinophagales</taxon>
        <taxon>Chitinophagaceae</taxon>
        <taxon>Flaviaestuariibacter</taxon>
    </lineage>
</organism>
<accession>A0ABP8GBC8</accession>
<dbReference type="InterPro" id="IPR011047">
    <property type="entry name" value="Quinoprotein_ADH-like_sf"/>
</dbReference>
<feature type="domain" description="Pyrrolo-quinoline quinone repeat" evidence="2">
    <location>
        <begin position="258"/>
        <end position="384"/>
    </location>
</feature>
<dbReference type="Gene3D" id="2.130.10.10">
    <property type="entry name" value="YVTN repeat-like/Quinoprotein amine dehydrogenase"/>
    <property type="match status" value="1"/>
</dbReference>
<dbReference type="PROSITE" id="PS51257">
    <property type="entry name" value="PROKAR_LIPOPROTEIN"/>
    <property type="match status" value="1"/>
</dbReference>
<dbReference type="SUPFAM" id="SSF50998">
    <property type="entry name" value="Quinoprotein alcohol dehydrogenase-like"/>
    <property type="match status" value="1"/>
</dbReference>
<dbReference type="PANTHER" id="PTHR34512">
    <property type="entry name" value="CELL SURFACE PROTEIN"/>
    <property type="match status" value="1"/>
</dbReference>
<dbReference type="RefSeq" id="WP_345253264.1">
    <property type="nucleotide sequence ID" value="NZ_BAABGY010000002.1"/>
</dbReference>
<keyword evidence="4" id="KW-1185">Reference proteome</keyword>
<sequence length="405" mass="43622">MRIPFYLLAALLLGSSCSRPDDEPQPTPTPPPPVSDPAALIVVQTRHTTQHPFTHRLTAYTPQGSVLWQRNDLYNATGHRYIYRNGIFFLGETNWDQASSTAAFRVRALRATDGSPLWTLNNVQAQYAGLAASDSILYLAVIQGNATSLRAYHAQSGALRWQLPQPRSIAHLRFDNGTLYYVSFQPLNAGATVVAFDPVARQERWSAPLGSAVTNFVSGIRLSADAVYLTNAAGAVRAYDRATGALRWTGSAAFNDPHAMGNTVLVRGSQGAVAGLDPATGATRWTWQQSGGTPASTFSLADGTVTFSEYVSQTQHYLTRLDAGTGTLRWRYPVPDAYMEVVANGDRAYALRTFISGSSAPPFGKIVFYDLANGRASDSVLINDQEIAQLSVVTASGAVLGSGGW</sequence>
<dbReference type="Proteomes" id="UP001501725">
    <property type="component" value="Unassembled WGS sequence"/>
</dbReference>
<dbReference type="SMART" id="SM00564">
    <property type="entry name" value="PQQ"/>
    <property type="match status" value="5"/>
</dbReference>
<feature type="signal peptide" evidence="1">
    <location>
        <begin position="1"/>
        <end position="20"/>
    </location>
</feature>
<evidence type="ECO:0000256" key="1">
    <source>
        <dbReference type="SAM" id="SignalP"/>
    </source>
</evidence>
<protein>
    <recommendedName>
        <fullName evidence="2">Pyrrolo-quinoline quinone repeat domain-containing protein</fullName>
    </recommendedName>
</protein>
<feature type="chain" id="PRO_5047240986" description="Pyrrolo-quinoline quinone repeat domain-containing protein" evidence="1">
    <location>
        <begin position="21"/>
        <end position="405"/>
    </location>
</feature>
<evidence type="ECO:0000313" key="3">
    <source>
        <dbReference type="EMBL" id="GAA4320775.1"/>
    </source>
</evidence>
<evidence type="ECO:0000313" key="4">
    <source>
        <dbReference type="Proteomes" id="UP001501725"/>
    </source>
</evidence>
<feature type="domain" description="Pyrrolo-quinoline quinone repeat" evidence="2">
    <location>
        <begin position="105"/>
        <end position="252"/>
    </location>
</feature>
<dbReference type="InterPro" id="IPR002372">
    <property type="entry name" value="PQQ_rpt_dom"/>
</dbReference>
<gene>
    <name evidence="3" type="ORF">GCM10023184_06120</name>
</gene>
<evidence type="ECO:0000259" key="2">
    <source>
        <dbReference type="Pfam" id="PF13360"/>
    </source>
</evidence>
<keyword evidence="1" id="KW-0732">Signal</keyword>
<dbReference type="EMBL" id="BAABGY010000002">
    <property type="protein sequence ID" value="GAA4320775.1"/>
    <property type="molecule type" value="Genomic_DNA"/>
</dbReference>
<proteinExistence type="predicted"/>
<name>A0ABP8GBC8_9BACT</name>
<dbReference type="Gene3D" id="2.40.10.480">
    <property type="match status" value="1"/>
</dbReference>
<comment type="caution">
    <text evidence="3">The sequence shown here is derived from an EMBL/GenBank/DDBJ whole genome shotgun (WGS) entry which is preliminary data.</text>
</comment>
<dbReference type="PANTHER" id="PTHR34512:SF30">
    <property type="entry name" value="OUTER MEMBRANE PROTEIN ASSEMBLY FACTOR BAMB"/>
    <property type="match status" value="1"/>
</dbReference>